<organism evidence="1 2">
    <name type="scientific">Vibrio ruber (strain DSM 16370 / JCM 11486 / BCRC 17186 / CECT 7878 / LMG 23124 / VR1)</name>
    <dbReference type="NCBI Taxonomy" id="1123498"/>
    <lineage>
        <taxon>Bacteria</taxon>
        <taxon>Pseudomonadati</taxon>
        <taxon>Pseudomonadota</taxon>
        <taxon>Gammaproteobacteria</taxon>
        <taxon>Vibrionales</taxon>
        <taxon>Vibrionaceae</taxon>
        <taxon>Vibrio</taxon>
    </lineage>
</organism>
<name>A0A1R4LCM7_VIBR1</name>
<dbReference type="AlphaFoldDB" id="A0A1R4LCM7"/>
<dbReference type="Proteomes" id="UP000188276">
    <property type="component" value="Unassembled WGS sequence"/>
</dbReference>
<proteinExistence type="predicted"/>
<dbReference type="RefSeq" id="WP_077333416.1">
    <property type="nucleotide sequence ID" value="NZ_FULE01000011.1"/>
</dbReference>
<dbReference type="EMBL" id="FULE01000011">
    <property type="protein sequence ID" value="SJN54159.1"/>
    <property type="molecule type" value="Genomic_DNA"/>
</dbReference>
<accession>A0A1R4LCM7</accession>
<evidence type="ECO:0000313" key="2">
    <source>
        <dbReference type="Proteomes" id="UP000188276"/>
    </source>
</evidence>
<keyword evidence="2" id="KW-1185">Reference proteome</keyword>
<reference evidence="2" key="1">
    <citation type="submission" date="2017-02" db="EMBL/GenBank/DDBJ databases">
        <authorList>
            <person name="Rodrigo-Torres L."/>
            <person name="Arahal R.D."/>
            <person name="Lucena T."/>
        </authorList>
    </citation>
    <scope>NUCLEOTIDE SEQUENCE [LARGE SCALE GENOMIC DNA]</scope>
    <source>
        <strain evidence="2">CECT 7878</strain>
    </source>
</reference>
<sequence length="86" mass="9105">MAVAIYAGSLCDTIQEKSYFSNAYGGDIALALGGKPDTLSIRKLGISHVSGYTIGLTGCSGLLLSPDLTQFMNERNTKSAVDAMWQ</sequence>
<protein>
    <submittedName>
        <fullName evidence="1">Uncharacterized protein</fullName>
    </submittedName>
</protein>
<gene>
    <name evidence="1" type="ORF">VR7878_00651</name>
</gene>
<evidence type="ECO:0000313" key="1">
    <source>
        <dbReference type="EMBL" id="SJN54159.1"/>
    </source>
</evidence>